<dbReference type="InterPro" id="IPR029045">
    <property type="entry name" value="ClpP/crotonase-like_dom_sf"/>
</dbReference>
<feature type="chain" id="PRO_5040718451" description="Tail specific protease domain-containing protein" evidence="1">
    <location>
        <begin position="16"/>
        <end position="724"/>
    </location>
</feature>
<evidence type="ECO:0000256" key="1">
    <source>
        <dbReference type="SAM" id="SignalP"/>
    </source>
</evidence>
<reference evidence="2" key="1">
    <citation type="submission" date="2022-08" db="EMBL/GenBank/DDBJ databases">
        <authorList>
            <consortium name="DOE Joint Genome Institute"/>
            <person name="Min B."/>
            <person name="Riley R."/>
            <person name="Sierra-Patev S."/>
            <person name="Naranjo-Ortiz M."/>
            <person name="Looney B."/>
            <person name="Konkel Z."/>
            <person name="Slot J.C."/>
            <person name="Sakamoto Y."/>
            <person name="Steenwyk J.L."/>
            <person name="Rokas A."/>
            <person name="Carro J."/>
            <person name="Camarero S."/>
            <person name="Ferreira P."/>
            <person name="Molpeceres G."/>
            <person name="Ruiz-Duenas F.J."/>
            <person name="Serrano A."/>
            <person name="Henrissat B."/>
            <person name="Drula E."/>
            <person name="Hughes K.W."/>
            <person name="Mata J.L."/>
            <person name="Ishikawa N.K."/>
            <person name="Vargas-Isla R."/>
            <person name="Ushijima S."/>
            <person name="Smith C.A."/>
            <person name="Ahrendt S."/>
            <person name="Andreopoulos W."/>
            <person name="He G."/>
            <person name="Labutti K."/>
            <person name="Lipzen A."/>
            <person name="Ng V."/>
            <person name="Sandor L."/>
            <person name="Barry K."/>
            <person name="Martinez A.T."/>
            <person name="Xiao Y."/>
            <person name="Gibbons J.G."/>
            <person name="Terashima K."/>
            <person name="Hibbett D.S."/>
            <person name="Grigoriev I.V."/>
        </authorList>
    </citation>
    <scope>NUCLEOTIDE SEQUENCE</scope>
    <source>
        <strain evidence="2">Sp2 HRB7682 ss15</strain>
    </source>
</reference>
<keyword evidence="1" id="KW-0732">Signal</keyword>
<proteinExistence type="predicted"/>
<feature type="signal peptide" evidence="1">
    <location>
        <begin position="1"/>
        <end position="15"/>
    </location>
</feature>
<name>A0A9W9DFG4_9AGAR</name>
<dbReference type="Proteomes" id="UP001150238">
    <property type="component" value="Unassembled WGS sequence"/>
</dbReference>
<accession>A0A9W9DFG4</accession>
<evidence type="ECO:0000313" key="2">
    <source>
        <dbReference type="EMBL" id="KAJ4467982.1"/>
    </source>
</evidence>
<evidence type="ECO:0000313" key="3">
    <source>
        <dbReference type="Proteomes" id="UP001150238"/>
    </source>
</evidence>
<comment type="caution">
    <text evidence="2">The sequence shown here is derived from an EMBL/GenBank/DDBJ whole genome shotgun (WGS) entry which is preliminary data.</text>
</comment>
<dbReference type="InterPro" id="IPR052766">
    <property type="entry name" value="S41A_metabolite_peptidase"/>
</dbReference>
<organism evidence="2 3">
    <name type="scientific">Lentinula lateritia</name>
    <dbReference type="NCBI Taxonomy" id="40482"/>
    <lineage>
        <taxon>Eukaryota</taxon>
        <taxon>Fungi</taxon>
        <taxon>Dikarya</taxon>
        <taxon>Basidiomycota</taxon>
        <taxon>Agaricomycotina</taxon>
        <taxon>Agaricomycetes</taxon>
        <taxon>Agaricomycetidae</taxon>
        <taxon>Agaricales</taxon>
        <taxon>Marasmiineae</taxon>
        <taxon>Omphalotaceae</taxon>
        <taxon>Lentinula</taxon>
    </lineage>
</organism>
<gene>
    <name evidence="2" type="ORF">C8J55DRAFT_492531</name>
</gene>
<reference evidence="2" key="2">
    <citation type="journal article" date="2023" name="Proc. Natl. Acad. Sci. U.S.A.">
        <title>A global phylogenomic analysis of the shiitake genus Lentinula.</title>
        <authorList>
            <person name="Sierra-Patev S."/>
            <person name="Min B."/>
            <person name="Naranjo-Ortiz M."/>
            <person name="Looney B."/>
            <person name="Konkel Z."/>
            <person name="Slot J.C."/>
            <person name="Sakamoto Y."/>
            <person name="Steenwyk J.L."/>
            <person name="Rokas A."/>
            <person name="Carro J."/>
            <person name="Camarero S."/>
            <person name="Ferreira P."/>
            <person name="Molpeceres G."/>
            <person name="Ruiz-Duenas F.J."/>
            <person name="Serrano A."/>
            <person name="Henrissat B."/>
            <person name="Drula E."/>
            <person name="Hughes K.W."/>
            <person name="Mata J.L."/>
            <person name="Ishikawa N.K."/>
            <person name="Vargas-Isla R."/>
            <person name="Ushijima S."/>
            <person name="Smith C.A."/>
            <person name="Donoghue J."/>
            <person name="Ahrendt S."/>
            <person name="Andreopoulos W."/>
            <person name="He G."/>
            <person name="LaButti K."/>
            <person name="Lipzen A."/>
            <person name="Ng V."/>
            <person name="Riley R."/>
            <person name="Sandor L."/>
            <person name="Barry K."/>
            <person name="Martinez A.T."/>
            <person name="Xiao Y."/>
            <person name="Gibbons J.G."/>
            <person name="Terashima K."/>
            <person name="Grigoriev I.V."/>
            <person name="Hibbett D."/>
        </authorList>
    </citation>
    <scope>NUCLEOTIDE SEQUENCE</scope>
    <source>
        <strain evidence="2">Sp2 HRB7682 ss15</strain>
    </source>
</reference>
<sequence>MVLFIVLSLFSLAVAKIAPVPLDYCATIAGKQWVSPIEVRSCMYSFPVNQDVKENIIEVLNKTIPMHTSANYQISAPKPFDKDIHEDLHKDLARIRQQEYQSEFEFHLDIFHTFRRLNDGHSHTLLLALYISYLPTPIVLLTAADGRQNVHIAPEAFAVASAEFGEEIEFWQNALPGKLQGQLETLNGAEVLAINDQDPFVAVNSNALITGGYQSFGTRQNSFFSSYYRGADGWLYQMGNFAQQVHPLTDVVKLAIRRVNSTSIDIVTVSSLRCTIGVLFGQPVHQLPYRSRFGRGSKNFTDSASYRANNCVATNGTNGVDMYAVTRSETQEYSEDPLPIGYFQQQPPIPRNEARRHPMNVLVDALPLSNIDLPEIMQPSKPALNESYSVAQFYMLDDNVTGVLALGGFSAANFSAFQHSLLDGLVMLKSLGATQLLVDVTNNGGGRIKVVYMLNAISVSHMLSLMKAEVATQNWSKSTTEPQAGLDTTTRAGTLAQLIVQKIVKDDMDPDALLYYNPTQWTNASNIPFSADTEWLKPLQELMINGHEDAFSQRLGQECQPFDVEPPRKGFFKAKDVVIISNGRCASSCSLFSITMSKLEGVRTVVVGGKQETTQQYCGVVGGQSTDFSTIDTEIKSVHLKNHTLAPPDLLANIIEGITWRLAYGIDDPTEPEVSPKSLEWQDHPADINFPLTMETVNKPVAIWKAVAKEVFISNPPPLLVQDK</sequence>
<dbReference type="AlphaFoldDB" id="A0A9W9DFG4"/>
<evidence type="ECO:0008006" key="4">
    <source>
        <dbReference type="Google" id="ProtNLM"/>
    </source>
</evidence>
<protein>
    <recommendedName>
        <fullName evidence="4">Tail specific protease domain-containing protein</fullName>
    </recommendedName>
</protein>
<dbReference type="PANTHER" id="PTHR37049">
    <property type="entry name" value="PEPTIDASE S41 FAMILY PROTEIN"/>
    <property type="match status" value="1"/>
</dbReference>
<dbReference type="Gene3D" id="3.90.226.10">
    <property type="entry name" value="2-enoyl-CoA Hydratase, Chain A, domain 1"/>
    <property type="match status" value="1"/>
</dbReference>
<dbReference type="PANTHER" id="PTHR37049:SF4">
    <property type="entry name" value="RHODANESE DOMAIN-CONTAINING PROTEIN"/>
    <property type="match status" value="1"/>
</dbReference>
<dbReference type="EMBL" id="JANVFS010000039">
    <property type="protein sequence ID" value="KAJ4467982.1"/>
    <property type="molecule type" value="Genomic_DNA"/>
</dbReference>
<dbReference type="SUPFAM" id="SSF52096">
    <property type="entry name" value="ClpP/crotonase"/>
    <property type="match status" value="1"/>
</dbReference>